<dbReference type="SMART" id="SM00212">
    <property type="entry name" value="UBCc"/>
    <property type="match status" value="1"/>
</dbReference>
<dbReference type="PANTHER" id="PTHR24067">
    <property type="entry name" value="UBIQUITIN-CONJUGATING ENZYME E2"/>
    <property type="match status" value="1"/>
</dbReference>
<dbReference type="SUPFAM" id="SSF54495">
    <property type="entry name" value="UBC-like"/>
    <property type="match status" value="1"/>
</dbReference>
<evidence type="ECO:0000259" key="2">
    <source>
        <dbReference type="PROSITE" id="PS50127"/>
    </source>
</evidence>
<dbReference type="PROSITE" id="PS50127">
    <property type="entry name" value="UBC_2"/>
    <property type="match status" value="1"/>
</dbReference>
<gene>
    <name evidence="3" type="ORF">GAYE_SCF00G1810</name>
</gene>
<keyword evidence="4" id="KW-1185">Reference proteome</keyword>
<sequence length="212" mass="24276">MSQGAVGGLGVKRLLREYRELEKEQQKPDSWFRAYPLQEDLFEWHFTIKGPEGTPFEGGFYHGKILLPPEYPFKPPDIVLLTPNGRFETGQRICLSVSSFHEETWQPSWSIYSILLGLRSLFPCKAEGVGALQCDPQVQRRLARASLKFHCRQCNFSLSTFKKDGLDCKGIPENDTSYIFKAFYKLFVGVALLFLFAAVILFSNFVYHLACF</sequence>
<dbReference type="InterPro" id="IPR000608">
    <property type="entry name" value="UBC"/>
</dbReference>
<evidence type="ECO:0000313" key="3">
    <source>
        <dbReference type="EMBL" id="KAK4523912.1"/>
    </source>
</evidence>
<dbReference type="AlphaFoldDB" id="A0AAV9I961"/>
<protein>
    <recommendedName>
        <fullName evidence="2">UBC core domain-containing protein</fullName>
    </recommendedName>
</protein>
<proteinExistence type="predicted"/>
<dbReference type="InterPro" id="IPR050113">
    <property type="entry name" value="Ub_conjugating_enzyme"/>
</dbReference>
<dbReference type="InterPro" id="IPR016135">
    <property type="entry name" value="UBQ-conjugating_enzyme/RWD"/>
</dbReference>
<feature type="transmembrane region" description="Helical" evidence="1">
    <location>
        <begin position="186"/>
        <end position="207"/>
    </location>
</feature>
<dbReference type="CDD" id="cd23799">
    <property type="entry name" value="UBCc_UBE2J"/>
    <property type="match status" value="1"/>
</dbReference>
<keyword evidence="1" id="KW-1133">Transmembrane helix</keyword>
<accession>A0AAV9I961</accession>
<reference evidence="3 4" key="1">
    <citation type="submission" date="2022-07" db="EMBL/GenBank/DDBJ databases">
        <title>Genome-wide signatures of adaptation to extreme environments.</title>
        <authorList>
            <person name="Cho C.H."/>
            <person name="Yoon H.S."/>
        </authorList>
    </citation>
    <scope>NUCLEOTIDE SEQUENCE [LARGE SCALE GENOMIC DNA]</scope>
    <source>
        <strain evidence="3 4">108.79 E11</strain>
    </source>
</reference>
<name>A0AAV9I961_9RHOD</name>
<evidence type="ECO:0000256" key="1">
    <source>
        <dbReference type="SAM" id="Phobius"/>
    </source>
</evidence>
<organism evidence="3 4">
    <name type="scientific">Galdieria yellowstonensis</name>
    <dbReference type="NCBI Taxonomy" id="3028027"/>
    <lineage>
        <taxon>Eukaryota</taxon>
        <taxon>Rhodophyta</taxon>
        <taxon>Bangiophyceae</taxon>
        <taxon>Galdieriales</taxon>
        <taxon>Galdieriaceae</taxon>
        <taxon>Galdieria</taxon>
    </lineage>
</organism>
<dbReference type="Pfam" id="PF00179">
    <property type="entry name" value="UQ_con"/>
    <property type="match status" value="1"/>
</dbReference>
<dbReference type="EMBL" id="JANCYU010000020">
    <property type="protein sequence ID" value="KAK4523912.1"/>
    <property type="molecule type" value="Genomic_DNA"/>
</dbReference>
<dbReference type="FunFam" id="3.10.110.10:FF:000109">
    <property type="entry name" value="Ubiquitin-conjugating enzyme E2 J2-like"/>
    <property type="match status" value="1"/>
</dbReference>
<evidence type="ECO:0000313" key="4">
    <source>
        <dbReference type="Proteomes" id="UP001300502"/>
    </source>
</evidence>
<feature type="domain" description="UBC core" evidence="2">
    <location>
        <begin position="9"/>
        <end position="162"/>
    </location>
</feature>
<comment type="caution">
    <text evidence="3">The sequence shown here is derived from an EMBL/GenBank/DDBJ whole genome shotgun (WGS) entry which is preliminary data.</text>
</comment>
<dbReference type="Proteomes" id="UP001300502">
    <property type="component" value="Unassembled WGS sequence"/>
</dbReference>
<keyword evidence="1" id="KW-0472">Membrane</keyword>
<dbReference type="Gene3D" id="3.10.110.10">
    <property type="entry name" value="Ubiquitin Conjugating Enzyme"/>
    <property type="match status" value="1"/>
</dbReference>
<keyword evidence="1" id="KW-0812">Transmembrane</keyword>